<organism evidence="3 4">
    <name type="scientific">Corynebacterium phage C3PO</name>
    <dbReference type="NCBI Taxonomy" id="2047868"/>
    <lineage>
        <taxon>Viruses</taxon>
        <taxon>Duplodnaviria</taxon>
        <taxon>Heunggongvirae</taxon>
        <taxon>Uroviricota</taxon>
        <taxon>Caudoviricetes</taxon>
        <taxon>Zierdtviridae</taxon>
        <taxon>Toshachvirinae</taxon>
        <taxon>Ceetrepovirus</taxon>
        <taxon>Ceetrepovirus C3PO</taxon>
        <taxon>Corynebacterium virus C3PO</taxon>
    </lineage>
</organism>
<dbReference type="EMBL" id="MG198776">
    <property type="protein sequence ID" value="ATW58514.1"/>
    <property type="molecule type" value="Genomic_DNA"/>
</dbReference>
<dbReference type="GO" id="GO:0003676">
    <property type="term" value="F:nucleic acid binding"/>
    <property type="evidence" value="ECO:0007669"/>
    <property type="project" value="InterPro"/>
</dbReference>
<accession>A0A2H4P8F5</accession>
<protein>
    <recommendedName>
        <fullName evidence="2">HNH nuclease domain-containing protein</fullName>
    </recommendedName>
</protein>
<gene>
    <name evidence="3" type="ORF">SEA_C3PO_11</name>
</gene>
<dbReference type="CDD" id="cd00085">
    <property type="entry name" value="HNHc"/>
    <property type="match status" value="1"/>
</dbReference>
<dbReference type="Pfam" id="PF01844">
    <property type="entry name" value="HNH"/>
    <property type="match status" value="1"/>
</dbReference>
<sequence>MARYCNWSTETPKFERCLNLAEPGGYRCSEHQIKKRKRTGDLTTQAKEAVRKRDGNVCAICGQPAHEVDHIIELSEFSPEDKWKANLPSNLQLLCFHHHAVKTAKYRKERIDLGDPDDTSTSARNRKKKRRRRQGFYY</sequence>
<dbReference type="Proteomes" id="UP000241822">
    <property type="component" value="Segment"/>
</dbReference>
<proteinExistence type="predicted"/>
<dbReference type="GO" id="GO:0004519">
    <property type="term" value="F:endonuclease activity"/>
    <property type="evidence" value="ECO:0007669"/>
    <property type="project" value="InterPro"/>
</dbReference>
<evidence type="ECO:0000259" key="2">
    <source>
        <dbReference type="SMART" id="SM00507"/>
    </source>
</evidence>
<dbReference type="SMART" id="SM00507">
    <property type="entry name" value="HNHc"/>
    <property type="match status" value="1"/>
</dbReference>
<dbReference type="Gene3D" id="1.10.30.50">
    <property type="match status" value="1"/>
</dbReference>
<reference evidence="3 4" key="1">
    <citation type="submission" date="2017-10" db="EMBL/GenBank/DDBJ databases">
        <authorList>
            <person name="Almansoob K.M."/>
            <person name="Barra A."/>
            <person name="Canlas S.M."/>
            <person name="Chawla N."/>
            <person name="Johnson B.N."/>
            <person name="Kuhl M.D."/>
            <person name="Lin J.Y."/>
            <person name="Patel D.V."/>
            <person name="Reddy A.G."/>
            <person name="Sobol L."/>
            <person name="Solorzano-Papili D."/>
            <person name="Monti D.L."/>
            <person name="Stoner T.H."/>
            <person name="Garlena R.A."/>
            <person name="Russell D.A."/>
            <person name="Pope W.H."/>
            <person name="Jacobs-Sera D."/>
            <person name="Hatfull G.F."/>
        </authorList>
    </citation>
    <scope>NUCLEOTIDE SEQUENCE [LARGE SCALE GENOMIC DNA]</scope>
</reference>
<dbReference type="OrthoDB" id="13911at10239"/>
<evidence type="ECO:0000313" key="4">
    <source>
        <dbReference type="Proteomes" id="UP000241822"/>
    </source>
</evidence>
<feature type="compositionally biased region" description="Basic residues" evidence="1">
    <location>
        <begin position="124"/>
        <end position="138"/>
    </location>
</feature>
<keyword evidence="4" id="KW-1185">Reference proteome</keyword>
<feature type="region of interest" description="Disordered" evidence="1">
    <location>
        <begin position="112"/>
        <end position="138"/>
    </location>
</feature>
<dbReference type="GO" id="GO:0008270">
    <property type="term" value="F:zinc ion binding"/>
    <property type="evidence" value="ECO:0007669"/>
    <property type="project" value="InterPro"/>
</dbReference>
<feature type="domain" description="HNH nuclease" evidence="2">
    <location>
        <begin position="45"/>
        <end position="100"/>
    </location>
</feature>
<name>A0A2H4P8F5_9CAUD</name>
<dbReference type="InterPro" id="IPR002711">
    <property type="entry name" value="HNH"/>
</dbReference>
<evidence type="ECO:0000256" key="1">
    <source>
        <dbReference type="SAM" id="MobiDB-lite"/>
    </source>
</evidence>
<dbReference type="InterPro" id="IPR003615">
    <property type="entry name" value="HNH_nuc"/>
</dbReference>
<evidence type="ECO:0000313" key="3">
    <source>
        <dbReference type="EMBL" id="ATW58514.1"/>
    </source>
</evidence>